<name>A0ABV7ITG4_9RHOB</name>
<reference evidence="3" key="1">
    <citation type="journal article" date="2019" name="Int. J. Syst. Evol. Microbiol.">
        <title>The Global Catalogue of Microorganisms (GCM) 10K type strain sequencing project: providing services to taxonomists for standard genome sequencing and annotation.</title>
        <authorList>
            <consortium name="The Broad Institute Genomics Platform"/>
            <consortium name="The Broad Institute Genome Sequencing Center for Infectious Disease"/>
            <person name="Wu L."/>
            <person name="Ma J."/>
        </authorList>
    </citation>
    <scope>NUCLEOTIDE SEQUENCE [LARGE SCALE GENOMIC DNA]</scope>
    <source>
        <strain evidence="3">KCTC 52039</strain>
    </source>
</reference>
<proteinExistence type="predicted"/>
<dbReference type="Proteomes" id="UP001595547">
    <property type="component" value="Unassembled WGS sequence"/>
</dbReference>
<accession>A0ABV7ITG4</accession>
<keyword evidence="1" id="KW-0812">Transmembrane</keyword>
<evidence type="ECO:0000313" key="2">
    <source>
        <dbReference type="EMBL" id="MFC3179791.1"/>
    </source>
</evidence>
<keyword evidence="3" id="KW-1185">Reference proteome</keyword>
<dbReference type="EMBL" id="JBHRTO010000001">
    <property type="protein sequence ID" value="MFC3179791.1"/>
    <property type="molecule type" value="Genomic_DNA"/>
</dbReference>
<keyword evidence="1" id="KW-0472">Membrane</keyword>
<sequence length="44" mass="4508">MLTEIIEILKRSNANANSSIVADAVGVVSLFALLFAGLGMSGTL</sequence>
<organism evidence="2 3">
    <name type="scientific">Cypionkella sinensis</name>
    <dbReference type="NCBI Taxonomy" id="1756043"/>
    <lineage>
        <taxon>Bacteria</taxon>
        <taxon>Pseudomonadati</taxon>
        <taxon>Pseudomonadota</taxon>
        <taxon>Alphaproteobacteria</taxon>
        <taxon>Rhodobacterales</taxon>
        <taxon>Paracoccaceae</taxon>
        <taxon>Cypionkella</taxon>
    </lineage>
</organism>
<protein>
    <submittedName>
        <fullName evidence="2">Uncharacterized protein</fullName>
    </submittedName>
</protein>
<comment type="caution">
    <text evidence="2">The sequence shown here is derived from an EMBL/GenBank/DDBJ whole genome shotgun (WGS) entry which is preliminary data.</text>
</comment>
<evidence type="ECO:0000313" key="3">
    <source>
        <dbReference type="Proteomes" id="UP001595547"/>
    </source>
</evidence>
<keyword evidence="1" id="KW-1133">Transmembrane helix</keyword>
<feature type="transmembrane region" description="Helical" evidence="1">
    <location>
        <begin position="20"/>
        <end position="40"/>
    </location>
</feature>
<dbReference type="RefSeq" id="WP_380071418.1">
    <property type="nucleotide sequence ID" value="NZ_JBHRTO010000001.1"/>
</dbReference>
<evidence type="ECO:0000256" key="1">
    <source>
        <dbReference type="SAM" id="Phobius"/>
    </source>
</evidence>
<gene>
    <name evidence="2" type="ORF">ACFOGH_02215</name>
</gene>